<gene>
    <name evidence="8" type="ORF">SAMN04488543_3203</name>
</gene>
<dbReference type="PANTHER" id="PTHR40088:SF2">
    <property type="entry name" value="SECRETED SUGAR HYDROLASE"/>
    <property type="match status" value="1"/>
</dbReference>
<dbReference type="InterPro" id="IPR012334">
    <property type="entry name" value="Pectin_lyas_fold"/>
</dbReference>
<protein>
    <recommendedName>
        <fullName evidence="10">Right handed beta helix region</fullName>
    </recommendedName>
</protein>
<proteinExistence type="predicted"/>
<organism evidence="8 9">
    <name type="scientific">Friedmanniella luteola</name>
    <dbReference type="NCBI Taxonomy" id="546871"/>
    <lineage>
        <taxon>Bacteria</taxon>
        <taxon>Bacillati</taxon>
        <taxon>Actinomycetota</taxon>
        <taxon>Actinomycetes</taxon>
        <taxon>Propionibacteriales</taxon>
        <taxon>Nocardioidaceae</taxon>
        <taxon>Friedmanniella</taxon>
    </lineage>
</organism>
<keyword evidence="2" id="KW-0964">Secreted</keyword>
<evidence type="ECO:0000259" key="5">
    <source>
        <dbReference type="Pfam" id="PF07602"/>
    </source>
</evidence>
<evidence type="ECO:0000256" key="2">
    <source>
        <dbReference type="ARBA" id="ARBA00022525"/>
    </source>
</evidence>
<dbReference type="InterPro" id="IPR052052">
    <property type="entry name" value="Polysaccharide_Lyase_9"/>
</dbReference>
<sequence>MRSDLHVATTGSDRADGSAESPFRTINRAAELARPGDTVVVHGGEYREWVQPRRGGLSDRRRITYTAAPGEHVVIKGSEPVTGWERVGGDVWTVAVPNTLFGASNPFAEEVDGDWIVYADQSVPKKHLGDVYLNGTSFYEVASVDEVTDPPLRTQVVDHWTGTLDRVRDTAQTQLVWYAEVSAEETTIWANFPGTDPNDELVEVNVRRSVFYPTEHHVDYITVRGFELAQAATPWAPPTADQPGLIGPNWAKGWIIEDNVIHDAKCSAVSLGKEKSTGHNFATLRRDKPGYQYQLESVFAAIQIGWDREHIGSHVVRRNTIYDCGQNGVVGHLGCAFSTIEDNHIYNIAVKREFYGYEIGGIKLHAALDVVIRHNRIHDCSLGTWLDWQTQGTRVTRNLYYANSRDLFIEVSHGPHLVDHNVLASRVSLELFSQGGAFVNNLFCGTVSLDPIVERPTPYHVPHSTQVAGYAAIVGGDDRYIGNLFLGDDPARAYGPGSTRPGRRQVGYGTSGYDGHPASLEAYLELVSDPTKGDHERFTGVKQPVYIRDNVYASGARPFEAETGATVLPDGDASARVVDEGGEVFLECHLPAAFDDARVPVVSGLDLERVRFVDAEFEEPDGSPAVLATDLVAADKTSSNAYPAGPLSTLVSGASRVRVW</sequence>
<dbReference type="Pfam" id="PF07602">
    <property type="entry name" value="DUF1565"/>
    <property type="match status" value="1"/>
</dbReference>
<evidence type="ECO:0000259" key="7">
    <source>
        <dbReference type="Pfam" id="PF21258"/>
    </source>
</evidence>
<evidence type="ECO:0000313" key="9">
    <source>
        <dbReference type="Proteomes" id="UP000199092"/>
    </source>
</evidence>
<dbReference type="STRING" id="546871.SAMN04488543_3203"/>
<dbReference type="EMBL" id="LT629749">
    <property type="protein sequence ID" value="SDT17138.1"/>
    <property type="molecule type" value="Genomic_DNA"/>
</dbReference>
<dbReference type="SUPFAM" id="SSF51126">
    <property type="entry name" value="Pectin lyase-like"/>
    <property type="match status" value="1"/>
</dbReference>
<comment type="subcellular location">
    <subcellularLocation>
        <location evidence="1">Secreted</location>
    </subcellularLocation>
</comment>
<dbReference type="InterPro" id="IPR006626">
    <property type="entry name" value="PbH1"/>
</dbReference>
<dbReference type="Pfam" id="PF13229">
    <property type="entry name" value="Beta_helix"/>
    <property type="match status" value="1"/>
</dbReference>
<feature type="domain" description="Glycoside hydrolase 120 insertion" evidence="7">
    <location>
        <begin position="81"/>
        <end position="204"/>
    </location>
</feature>
<dbReference type="GO" id="GO:0016837">
    <property type="term" value="F:carbon-oxygen lyase activity, acting on polysaccharides"/>
    <property type="evidence" value="ECO:0007669"/>
    <property type="project" value="TreeGrafter"/>
</dbReference>
<evidence type="ECO:0000256" key="4">
    <source>
        <dbReference type="SAM" id="MobiDB-lite"/>
    </source>
</evidence>
<dbReference type="Gene3D" id="2.60.40.1180">
    <property type="entry name" value="Golgi alpha-mannosidase II"/>
    <property type="match status" value="1"/>
</dbReference>
<dbReference type="AlphaFoldDB" id="A0A1H1Y6J3"/>
<name>A0A1H1Y6J3_9ACTN</name>
<evidence type="ECO:0000256" key="3">
    <source>
        <dbReference type="ARBA" id="ARBA00022729"/>
    </source>
</evidence>
<keyword evidence="3" id="KW-0732">Signal</keyword>
<dbReference type="SMART" id="SM00710">
    <property type="entry name" value="PbH1"/>
    <property type="match status" value="3"/>
</dbReference>
<feature type="domain" description="Right handed beta helix" evidence="6">
    <location>
        <begin position="313"/>
        <end position="442"/>
    </location>
</feature>
<keyword evidence="9" id="KW-1185">Reference proteome</keyword>
<dbReference type="Proteomes" id="UP000199092">
    <property type="component" value="Chromosome I"/>
</dbReference>
<dbReference type="GO" id="GO:0005576">
    <property type="term" value="C:extracellular region"/>
    <property type="evidence" value="ECO:0007669"/>
    <property type="project" value="UniProtKB-SubCell"/>
</dbReference>
<evidence type="ECO:0008006" key="10">
    <source>
        <dbReference type="Google" id="ProtNLM"/>
    </source>
</evidence>
<dbReference type="InterPro" id="IPR011459">
    <property type="entry name" value="DUF1565"/>
</dbReference>
<evidence type="ECO:0000313" key="8">
    <source>
        <dbReference type="EMBL" id="SDT17138.1"/>
    </source>
</evidence>
<dbReference type="Gene3D" id="2.160.20.10">
    <property type="entry name" value="Single-stranded right-handed beta-helix, Pectin lyase-like"/>
    <property type="match status" value="1"/>
</dbReference>
<accession>A0A1H1Y6J3</accession>
<dbReference type="RefSeq" id="WP_091414031.1">
    <property type="nucleotide sequence ID" value="NZ_LT629749.1"/>
</dbReference>
<dbReference type="InterPro" id="IPR039448">
    <property type="entry name" value="Beta_helix"/>
</dbReference>
<dbReference type="OrthoDB" id="9765222at2"/>
<feature type="region of interest" description="Disordered" evidence="4">
    <location>
        <begin position="1"/>
        <end position="21"/>
    </location>
</feature>
<dbReference type="InterPro" id="IPR011050">
    <property type="entry name" value="Pectin_lyase_fold/virulence"/>
</dbReference>
<evidence type="ECO:0000256" key="1">
    <source>
        <dbReference type="ARBA" id="ARBA00004613"/>
    </source>
</evidence>
<feature type="domain" description="DUF1565" evidence="5">
    <location>
        <begin position="10"/>
        <end position="48"/>
    </location>
</feature>
<dbReference type="PANTHER" id="PTHR40088">
    <property type="entry name" value="PECTATE LYASE (EUROFUNG)"/>
    <property type="match status" value="1"/>
</dbReference>
<dbReference type="InterPro" id="IPR049169">
    <property type="entry name" value="Glyco_hydro_120_ins"/>
</dbReference>
<reference evidence="8 9" key="1">
    <citation type="submission" date="2016-10" db="EMBL/GenBank/DDBJ databases">
        <authorList>
            <person name="de Groot N.N."/>
        </authorList>
    </citation>
    <scope>NUCLEOTIDE SEQUENCE [LARGE SCALE GENOMIC DNA]</scope>
    <source>
        <strain evidence="8 9">DSM 21741</strain>
    </source>
</reference>
<evidence type="ECO:0000259" key="6">
    <source>
        <dbReference type="Pfam" id="PF13229"/>
    </source>
</evidence>
<dbReference type="Pfam" id="PF21258">
    <property type="entry name" value="Glyco_hydro_120_ins"/>
    <property type="match status" value="1"/>
</dbReference>
<dbReference type="InterPro" id="IPR013780">
    <property type="entry name" value="Glyco_hydro_b"/>
</dbReference>